<name>A0ABW1SR85_9LACO</name>
<dbReference type="SUPFAM" id="SSF55424">
    <property type="entry name" value="FAD/NAD-linked reductases, dimerisation (C-terminal) domain"/>
    <property type="match status" value="1"/>
</dbReference>
<dbReference type="PANTHER" id="PTHR43014:SF5">
    <property type="entry name" value="GLUTATHIONE REDUCTASE (NADPH)"/>
    <property type="match status" value="1"/>
</dbReference>
<feature type="domain" description="Pyridine nucleotide-disulphide oxidoreductase dimerisation" evidence="1">
    <location>
        <begin position="35"/>
        <end position="134"/>
    </location>
</feature>
<dbReference type="Gene3D" id="3.30.390.30">
    <property type="match status" value="1"/>
</dbReference>
<comment type="caution">
    <text evidence="2">The sequence shown here is derived from an EMBL/GenBank/DDBJ whole genome shotgun (WGS) entry which is preliminary data.</text>
</comment>
<dbReference type="Proteomes" id="UP001596254">
    <property type="component" value="Unassembled WGS sequence"/>
</dbReference>
<proteinExistence type="predicted"/>
<dbReference type="InterPro" id="IPR016156">
    <property type="entry name" value="FAD/NAD-linked_Rdtase_dimer_sf"/>
</dbReference>
<evidence type="ECO:0000313" key="3">
    <source>
        <dbReference type="Proteomes" id="UP001596254"/>
    </source>
</evidence>
<protein>
    <submittedName>
        <fullName evidence="2">NAD(P)/FAD-dependent oxidoreductase</fullName>
    </submittedName>
</protein>
<dbReference type="InterPro" id="IPR004099">
    <property type="entry name" value="Pyr_nucl-diS_OxRdtase_dimer"/>
</dbReference>
<evidence type="ECO:0000313" key="2">
    <source>
        <dbReference type="EMBL" id="MFC6206944.1"/>
    </source>
</evidence>
<evidence type="ECO:0000259" key="1">
    <source>
        <dbReference type="Pfam" id="PF02852"/>
    </source>
</evidence>
<dbReference type="PRINTS" id="PR00411">
    <property type="entry name" value="PNDRDTASEI"/>
</dbReference>
<dbReference type="PANTHER" id="PTHR43014">
    <property type="entry name" value="MERCURIC REDUCTASE"/>
    <property type="match status" value="1"/>
</dbReference>
<dbReference type="Pfam" id="PF02852">
    <property type="entry name" value="Pyr_redox_dim"/>
    <property type="match status" value="1"/>
</dbReference>
<sequence length="161" mass="17608">MAKRVPKLTPTATFESNYIAQQILGSTDPITYPAIPQVLFSLPRLAQVGITIDEANAEPDGYQQHTIAFGQLMAYGYQNEPDADLRVVLNNQNQLVGAAVYGMDAPDLINALVMIIDQRLTAADLQHMIFAFPTPIQGIIDTLLPFLVQHEEVTAPATMEA</sequence>
<keyword evidence="3" id="KW-1185">Reference proteome</keyword>
<dbReference type="RefSeq" id="WP_164508798.1">
    <property type="nucleotide sequence ID" value="NZ_JBHSSK010000017.1"/>
</dbReference>
<accession>A0ABW1SR85</accession>
<gene>
    <name evidence="2" type="ORF">ACFP1G_05550</name>
</gene>
<dbReference type="EMBL" id="JBHSSK010000017">
    <property type="protein sequence ID" value="MFC6206944.1"/>
    <property type="molecule type" value="Genomic_DNA"/>
</dbReference>
<organism evidence="2 3">
    <name type="scientific">Levilactobacillus tongjiangensis</name>
    <dbReference type="NCBI Taxonomy" id="2486023"/>
    <lineage>
        <taxon>Bacteria</taxon>
        <taxon>Bacillati</taxon>
        <taxon>Bacillota</taxon>
        <taxon>Bacilli</taxon>
        <taxon>Lactobacillales</taxon>
        <taxon>Lactobacillaceae</taxon>
        <taxon>Levilactobacillus</taxon>
    </lineage>
</organism>
<reference evidence="3" key="1">
    <citation type="journal article" date="2019" name="Int. J. Syst. Evol. Microbiol.">
        <title>The Global Catalogue of Microorganisms (GCM) 10K type strain sequencing project: providing services to taxonomists for standard genome sequencing and annotation.</title>
        <authorList>
            <consortium name="The Broad Institute Genomics Platform"/>
            <consortium name="The Broad Institute Genome Sequencing Center for Infectious Disease"/>
            <person name="Wu L."/>
            <person name="Ma J."/>
        </authorList>
    </citation>
    <scope>NUCLEOTIDE SEQUENCE [LARGE SCALE GENOMIC DNA]</scope>
    <source>
        <strain evidence="3">CCM 8905</strain>
    </source>
</reference>